<dbReference type="AlphaFoldDB" id="A0A2T0T237"/>
<evidence type="ECO:0000259" key="5">
    <source>
        <dbReference type="PROSITE" id="PS51078"/>
    </source>
</evidence>
<dbReference type="RefSeq" id="WP_106189634.1">
    <property type="nucleotide sequence ID" value="NZ_PVTF01000007.1"/>
</dbReference>
<dbReference type="InterPro" id="IPR014757">
    <property type="entry name" value="Tscrpt_reg_IclR_C"/>
</dbReference>
<dbReference type="GO" id="GO:0003677">
    <property type="term" value="F:DNA binding"/>
    <property type="evidence" value="ECO:0007669"/>
    <property type="project" value="UniProtKB-KW"/>
</dbReference>
<dbReference type="Gene3D" id="1.10.10.10">
    <property type="entry name" value="Winged helix-like DNA-binding domain superfamily/Winged helix DNA-binding domain"/>
    <property type="match status" value="1"/>
</dbReference>
<dbReference type="OrthoDB" id="4924204at2"/>
<dbReference type="SMART" id="SM00346">
    <property type="entry name" value="HTH_ICLR"/>
    <property type="match status" value="1"/>
</dbReference>
<comment type="caution">
    <text evidence="6">The sequence shown here is derived from an EMBL/GenBank/DDBJ whole genome shotgun (WGS) entry which is preliminary data.</text>
</comment>
<feature type="domain" description="HTH iclR-type" evidence="4">
    <location>
        <begin position="10"/>
        <end position="76"/>
    </location>
</feature>
<dbReference type="InterPro" id="IPR050707">
    <property type="entry name" value="HTH_MetabolicPath_Reg"/>
</dbReference>
<reference evidence="6 7" key="1">
    <citation type="submission" date="2018-03" db="EMBL/GenBank/DDBJ databases">
        <title>Genomic Encyclopedia of Archaeal and Bacterial Type Strains, Phase II (KMG-II): from individual species to whole genera.</title>
        <authorList>
            <person name="Goeker M."/>
        </authorList>
    </citation>
    <scope>NUCLEOTIDE SEQUENCE [LARGE SCALE GENOMIC DNA]</scope>
    <source>
        <strain evidence="6 7">DSM 44720</strain>
    </source>
</reference>
<dbReference type="InterPro" id="IPR036390">
    <property type="entry name" value="WH_DNA-bd_sf"/>
</dbReference>
<dbReference type="InterPro" id="IPR005471">
    <property type="entry name" value="Tscrpt_reg_IclR_N"/>
</dbReference>
<keyword evidence="7" id="KW-1185">Reference proteome</keyword>
<dbReference type="InterPro" id="IPR036388">
    <property type="entry name" value="WH-like_DNA-bd_sf"/>
</dbReference>
<keyword evidence="1" id="KW-0805">Transcription regulation</keyword>
<evidence type="ECO:0000256" key="2">
    <source>
        <dbReference type="ARBA" id="ARBA00023125"/>
    </source>
</evidence>
<evidence type="ECO:0000313" key="6">
    <source>
        <dbReference type="EMBL" id="PRY39726.1"/>
    </source>
</evidence>
<evidence type="ECO:0000313" key="7">
    <source>
        <dbReference type="Proteomes" id="UP000239494"/>
    </source>
</evidence>
<dbReference type="PANTHER" id="PTHR30136">
    <property type="entry name" value="HELIX-TURN-HELIX TRANSCRIPTIONAL REGULATOR, ICLR FAMILY"/>
    <property type="match status" value="1"/>
</dbReference>
<dbReference type="InterPro" id="IPR029016">
    <property type="entry name" value="GAF-like_dom_sf"/>
</dbReference>
<name>A0A2T0T237_9PSEU</name>
<organism evidence="6 7">
    <name type="scientific">Umezawaea tangerina</name>
    <dbReference type="NCBI Taxonomy" id="84725"/>
    <lineage>
        <taxon>Bacteria</taxon>
        <taxon>Bacillati</taxon>
        <taxon>Actinomycetota</taxon>
        <taxon>Actinomycetes</taxon>
        <taxon>Pseudonocardiales</taxon>
        <taxon>Pseudonocardiaceae</taxon>
        <taxon>Umezawaea</taxon>
    </lineage>
</organism>
<keyword evidence="2" id="KW-0238">DNA-binding</keyword>
<evidence type="ECO:0000259" key="4">
    <source>
        <dbReference type="PROSITE" id="PS51077"/>
    </source>
</evidence>
<accession>A0A2T0T237</accession>
<dbReference type="SUPFAM" id="SSF55781">
    <property type="entry name" value="GAF domain-like"/>
    <property type="match status" value="1"/>
</dbReference>
<dbReference type="GO" id="GO:0045892">
    <property type="term" value="P:negative regulation of DNA-templated transcription"/>
    <property type="evidence" value="ECO:0007669"/>
    <property type="project" value="TreeGrafter"/>
</dbReference>
<evidence type="ECO:0000256" key="3">
    <source>
        <dbReference type="ARBA" id="ARBA00023163"/>
    </source>
</evidence>
<gene>
    <name evidence="6" type="ORF">CLV43_107313</name>
</gene>
<keyword evidence="3" id="KW-0804">Transcription</keyword>
<dbReference type="SUPFAM" id="SSF46785">
    <property type="entry name" value="Winged helix' DNA-binding domain"/>
    <property type="match status" value="1"/>
</dbReference>
<dbReference type="PROSITE" id="PS51078">
    <property type="entry name" value="ICLR_ED"/>
    <property type="match status" value="1"/>
</dbReference>
<dbReference type="PROSITE" id="PS51077">
    <property type="entry name" value="HTH_ICLR"/>
    <property type="match status" value="1"/>
</dbReference>
<dbReference type="GO" id="GO:0003700">
    <property type="term" value="F:DNA-binding transcription factor activity"/>
    <property type="evidence" value="ECO:0007669"/>
    <property type="project" value="TreeGrafter"/>
</dbReference>
<dbReference type="Proteomes" id="UP000239494">
    <property type="component" value="Unassembled WGS sequence"/>
</dbReference>
<dbReference type="Gene3D" id="3.30.450.40">
    <property type="match status" value="1"/>
</dbReference>
<dbReference type="PANTHER" id="PTHR30136:SF24">
    <property type="entry name" value="HTH-TYPE TRANSCRIPTIONAL REPRESSOR ALLR"/>
    <property type="match status" value="1"/>
</dbReference>
<dbReference type="Pfam" id="PF09339">
    <property type="entry name" value="HTH_IclR"/>
    <property type="match status" value="1"/>
</dbReference>
<protein>
    <submittedName>
        <fullName evidence="6">IclR family transcriptional regulator</fullName>
    </submittedName>
</protein>
<sequence length="283" mass="30101">MEQGGSRRNSAGLARDIEVLEALGRPEAVEAGGLGVVRIAALTGRDKAVVSRTLATLADAGLVDRDPQTLGYRLGSRLYALAARTAEGALARQARAHLKHVTEVTRETAHLCVLRGGNVLTLLSELSPNQFKTTGWEGVTTAAWCTPSGRVLLSDWDRESVALWYSEHGRDEPVLEPQEHTGAVRSGFAVLPRPSTADSPVHDLDTLLAELAKVRDRGYSTSDEELERGVVAASAPVHDFTSRVVASLNVSAPKERIGSQLDKLGRIVAAAAHDLSVALGHTG</sequence>
<dbReference type="Pfam" id="PF01614">
    <property type="entry name" value="IclR_C"/>
    <property type="match status" value="1"/>
</dbReference>
<feature type="domain" description="IclR-ED" evidence="5">
    <location>
        <begin position="77"/>
        <end position="281"/>
    </location>
</feature>
<evidence type="ECO:0000256" key="1">
    <source>
        <dbReference type="ARBA" id="ARBA00023015"/>
    </source>
</evidence>
<proteinExistence type="predicted"/>
<dbReference type="EMBL" id="PVTF01000007">
    <property type="protein sequence ID" value="PRY39726.1"/>
    <property type="molecule type" value="Genomic_DNA"/>
</dbReference>